<evidence type="ECO:0000313" key="1">
    <source>
        <dbReference type="EMBL" id="AMQ84693.1"/>
    </source>
</evidence>
<evidence type="ECO:0000313" key="2">
    <source>
        <dbReference type="Proteomes" id="UP000075187"/>
    </source>
</evidence>
<gene>
    <name evidence="1" type="ORF">AWU82_15690</name>
</gene>
<reference evidence="1" key="1">
    <citation type="submission" date="2017-12" db="EMBL/GenBank/DDBJ databases">
        <title>Pseudomonas sp. MS586 complete sequence.</title>
        <authorList>
            <person name="Lu S."/>
            <person name="Deng P."/>
        </authorList>
    </citation>
    <scope>NUCLEOTIDE SEQUENCE</scope>
    <source>
        <strain evidence="1">MS586</strain>
    </source>
</reference>
<keyword evidence="2" id="KW-1185">Reference proteome</keyword>
<dbReference type="EMBL" id="CP014205">
    <property type="protein sequence ID" value="AMQ84693.1"/>
    <property type="molecule type" value="Genomic_DNA"/>
</dbReference>
<organism evidence="1 2">
    <name type="scientific">Pseudomonas glycinae</name>
    <dbReference type="NCBI Taxonomy" id="1785145"/>
    <lineage>
        <taxon>Bacteria</taxon>
        <taxon>Pseudomonadati</taxon>
        <taxon>Pseudomonadota</taxon>
        <taxon>Gammaproteobacteria</taxon>
        <taxon>Pseudomonadales</taxon>
        <taxon>Pseudomonadaceae</taxon>
        <taxon>Pseudomonas</taxon>
    </lineage>
</organism>
<proteinExistence type="predicted"/>
<sequence>MREQFRRRFLVYEGSILTSRLHPKRLLNSFQIHIVLNNWKVLRNHRSYIFLDSLQLRICESNGLIKKQRQPNKKSNT</sequence>
<dbReference type="Proteomes" id="UP000075187">
    <property type="component" value="Chromosome"/>
</dbReference>
<protein>
    <submittedName>
        <fullName evidence="1">Uncharacterized protein</fullName>
    </submittedName>
</protein>
<name>A0ABN4MSR6_9PSED</name>
<accession>A0ABN4MSR6</accession>